<organism evidence="1 2">
    <name type="scientific">Vaccinium darrowii</name>
    <dbReference type="NCBI Taxonomy" id="229202"/>
    <lineage>
        <taxon>Eukaryota</taxon>
        <taxon>Viridiplantae</taxon>
        <taxon>Streptophyta</taxon>
        <taxon>Embryophyta</taxon>
        <taxon>Tracheophyta</taxon>
        <taxon>Spermatophyta</taxon>
        <taxon>Magnoliopsida</taxon>
        <taxon>eudicotyledons</taxon>
        <taxon>Gunneridae</taxon>
        <taxon>Pentapetalae</taxon>
        <taxon>asterids</taxon>
        <taxon>Ericales</taxon>
        <taxon>Ericaceae</taxon>
        <taxon>Vaccinioideae</taxon>
        <taxon>Vaccinieae</taxon>
        <taxon>Vaccinium</taxon>
    </lineage>
</organism>
<reference evidence="1 2" key="1">
    <citation type="journal article" date="2021" name="Hortic Res">
        <title>High-quality reference genome and annotation aids understanding of berry development for evergreen blueberry (Vaccinium darrowii).</title>
        <authorList>
            <person name="Yu J."/>
            <person name="Hulse-Kemp A.M."/>
            <person name="Babiker E."/>
            <person name="Staton M."/>
        </authorList>
    </citation>
    <scope>NUCLEOTIDE SEQUENCE [LARGE SCALE GENOMIC DNA]</scope>
    <source>
        <strain evidence="2">cv. NJ 8807/NJ 8810</strain>
        <tissue evidence="1">Young leaf</tissue>
    </source>
</reference>
<sequence length="334" mass="37703">MADFEVLDLEEGSGDSGVNNSSCLVGKVFQGKNLKAPRLVDILKVAWRTRESFYVDEWNNNVFLFRFDNEEDRNNIIREGPWSVMNNLMVLIPLMDGMVVSELNFNVCPFRVQIHGLPVEKLSRANAEIIGNRMGKLLALETTPDGLCLSRGFLRVRVEINIEQPLLKGFWLKRRNDSNRDRWISFKCEKLLNFCYACGRIGHNNRSCRFVSKAEGEGSRYGPEMKTGRARKGAIPTEVIRVEVNAAEQRVQNLIARQPEIQLQARGARVINERVEGRLQSSSTVTHQDVGVMKMHCAPGSTSTIGDQGTGVKEQINAQVSRSNLMQVILWPNL</sequence>
<gene>
    <name evidence="1" type="ORF">Vadar_028793</name>
</gene>
<dbReference type="Proteomes" id="UP000828048">
    <property type="component" value="Chromosome 2"/>
</dbReference>
<dbReference type="EMBL" id="CM037152">
    <property type="protein sequence ID" value="KAH7835689.1"/>
    <property type="molecule type" value="Genomic_DNA"/>
</dbReference>
<accession>A0ACB7X590</accession>
<comment type="caution">
    <text evidence="1">The sequence shown here is derived from an EMBL/GenBank/DDBJ whole genome shotgun (WGS) entry which is preliminary data.</text>
</comment>
<evidence type="ECO:0000313" key="1">
    <source>
        <dbReference type="EMBL" id="KAH7835689.1"/>
    </source>
</evidence>
<evidence type="ECO:0000313" key="2">
    <source>
        <dbReference type="Proteomes" id="UP000828048"/>
    </source>
</evidence>
<protein>
    <submittedName>
        <fullName evidence="1">Uncharacterized protein</fullName>
    </submittedName>
</protein>
<proteinExistence type="predicted"/>
<name>A0ACB7X590_9ERIC</name>
<keyword evidence="2" id="KW-1185">Reference proteome</keyword>